<accession>A0ABS1V6F6</accession>
<evidence type="ECO:0000313" key="3">
    <source>
        <dbReference type="EMBL" id="MBL6457197.1"/>
    </source>
</evidence>
<feature type="chain" id="PRO_5046622611" evidence="2">
    <location>
        <begin position="24"/>
        <end position="128"/>
    </location>
</feature>
<gene>
    <name evidence="3" type="ORF">JMJ55_17815</name>
</gene>
<dbReference type="PROSITE" id="PS51257">
    <property type="entry name" value="PROKAR_LIPOPROTEIN"/>
    <property type="match status" value="1"/>
</dbReference>
<reference evidence="3 4" key="1">
    <citation type="submission" date="2021-01" db="EMBL/GenBank/DDBJ databases">
        <title>Belnapia mucosa sp. nov. and Belnapia arida sp. nov., isolated from the Tabernas Desert (Almeria, Spain).</title>
        <authorList>
            <person name="Molina-Menor E."/>
            <person name="Vidal-Verdu A."/>
            <person name="Calonge A."/>
            <person name="Satari L."/>
            <person name="Pereto Magraner J."/>
            <person name="Porcar Miralles M."/>
        </authorList>
    </citation>
    <scope>NUCLEOTIDE SEQUENCE [LARGE SCALE GENOMIC DNA]</scope>
    <source>
        <strain evidence="3 4">T6</strain>
    </source>
</reference>
<evidence type="ECO:0000256" key="2">
    <source>
        <dbReference type="SAM" id="SignalP"/>
    </source>
</evidence>
<proteinExistence type="predicted"/>
<organism evidence="3 4">
    <name type="scientific">Belnapia mucosa</name>
    <dbReference type="NCBI Taxonomy" id="2804532"/>
    <lineage>
        <taxon>Bacteria</taxon>
        <taxon>Pseudomonadati</taxon>
        <taxon>Pseudomonadota</taxon>
        <taxon>Alphaproteobacteria</taxon>
        <taxon>Acetobacterales</taxon>
        <taxon>Roseomonadaceae</taxon>
        <taxon>Belnapia</taxon>
    </lineage>
</organism>
<name>A0ABS1V6F6_9PROT</name>
<keyword evidence="4" id="KW-1185">Reference proteome</keyword>
<evidence type="ECO:0000256" key="1">
    <source>
        <dbReference type="SAM" id="MobiDB-lite"/>
    </source>
</evidence>
<dbReference type="Proteomes" id="UP000606490">
    <property type="component" value="Unassembled WGS sequence"/>
</dbReference>
<feature type="compositionally biased region" description="Low complexity" evidence="1">
    <location>
        <begin position="33"/>
        <end position="50"/>
    </location>
</feature>
<dbReference type="EMBL" id="JAEUXJ010000007">
    <property type="protein sequence ID" value="MBL6457197.1"/>
    <property type="molecule type" value="Genomic_DNA"/>
</dbReference>
<sequence length="128" mass="13486">MRRWSLAWLALALACSLPMGAEAAQRGSKRPGAHAAAPARAALASPVAKPARQVTLRRPGLIRVGFAPPRGRGTGFVLPRERHAPAPARMSWTQGLPPAAGIQANECPDGTMATLARGHDDIVRCMPI</sequence>
<comment type="caution">
    <text evidence="3">The sequence shown here is derived from an EMBL/GenBank/DDBJ whole genome shotgun (WGS) entry which is preliminary data.</text>
</comment>
<protein>
    <submittedName>
        <fullName evidence="3">Uncharacterized protein</fullName>
    </submittedName>
</protein>
<evidence type="ECO:0000313" key="4">
    <source>
        <dbReference type="Proteomes" id="UP000606490"/>
    </source>
</evidence>
<feature type="region of interest" description="Disordered" evidence="1">
    <location>
        <begin position="26"/>
        <end position="50"/>
    </location>
</feature>
<feature type="signal peptide" evidence="2">
    <location>
        <begin position="1"/>
        <end position="23"/>
    </location>
</feature>
<dbReference type="RefSeq" id="WP_202826931.1">
    <property type="nucleotide sequence ID" value="NZ_JAEUXJ010000007.1"/>
</dbReference>
<keyword evidence="2" id="KW-0732">Signal</keyword>